<dbReference type="SMART" id="SM00198">
    <property type="entry name" value="SCP"/>
    <property type="match status" value="1"/>
</dbReference>
<gene>
    <name evidence="3" type="ORF">D9613_005278</name>
</gene>
<dbReference type="InterPro" id="IPR001283">
    <property type="entry name" value="CRISP-related"/>
</dbReference>
<accession>A0A8H4VTL8</accession>
<keyword evidence="1" id="KW-0732">Signal</keyword>
<feature type="signal peptide" evidence="1">
    <location>
        <begin position="1"/>
        <end position="24"/>
    </location>
</feature>
<dbReference type="AlphaFoldDB" id="A0A8H4VTL8"/>
<comment type="caution">
    <text evidence="3">The sequence shown here is derived from an EMBL/GenBank/DDBJ whole genome shotgun (WGS) entry which is preliminary data.</text>
</comment>
<dbReference type="Pfam" id="PF00188">
    <property type="entry name" value="CAP"/>
    <property type="match status" value="1"/>
</dbReference>
<dbReference type="SUPFAM" id="SSF55797">
    <property type="entry name" value="PR-1-like"/>
    <property type="match status" value="1"/>
</dbReference>
<feature type="domain" description="SCP" evidence="2">
    <location>
        <begin position="44"/>
        <end position="143"/>
    </location>
</feature>
<evidence type="ECO:0000259" key="2">
    <source>
        <dbReference type="SMART" id="SM00198"/>
    </source>
</evidence>
<feature type="chain" id="PRO_5034308572" description="SCP domain-containing protein" evidence="1">
    <location>
        <begin position="25"/>
        <end position="244"/>
    </location>
</feature>
<evidence type="ECO:0000313" key="3">
    <source>
        <dbReference type="EMBL" id="KAF4619544.1"/>
    </source>
</evidence>
<protein>
    <recommendedName>
        <fullName evidence="2">SCP domain-containing protein</fullName>
    </recommendedName>
</protein>
<proteinExistence type="predicted"/>
<dbReference type="EMBL" id="JAACJL010000016">
    <property type="protein sequence ID" value="KAF4619544.1"/>
    <property type="molecule type" value="Genomic_DNA"/>
</dbReference>
<dbReference type="InterPro" id="IPR035940">
    <property type="entry name" value="CAP_sf"/>
</dbReference>
<keyword evidence="4" id="KW-1185">Reference proteome</keyword>
<name>A0A8H4VTL8_9AGAR</name>
<evidence type="ECO:0000313" key="4">
    <source>
        <dbReference type="Proteomes" id="UP000521872"/>
    </source>
</evidence>
<dbReference type="Proteomes" id="UP000521872">
    <property type="component" value="Unassembled WGS sequence"/>
</dbReference>
<sequence>MFIFELFYVLALALSFGPQFYVHAYPASLKHAPASSIHSRGTRRQADAFLNAHNAIRTLHNATALTWSDDLAQKAESWADRCEFKHSNGVLSDQLYGENIVAGTGVFPISAAVATFVQDQGFEMETNMTLPIHLTCILPKWSGSRPQNSAAPSLVVQDFLITLSDLHHSTFVYTTLWAMLSGKLLKTLRFNTSPLSLPFSLRPALSTETSTFSFDFARCKAGCRTTVSQFTAQRQAPPSLLTLP</sequence>
<organism evidence="3 4">
    <name type="scientific">Agrocybe pediades</name>
    <dbReference type="NCBI Taxonomy" id="84607"/>
    <lineage>
        <taxon>Eukaryota</taxon>
        <taxon>Fungi</taxon>
        <taxon>Dikarya</taxon>
        <taxon>Basidiomycota</taxon>
        <taxon>Agaricomycotina</taxon>
        <taxon>Agaricomycetes</taxon>
        <taxon>Agaricomycetidae</taxon>
        <taxon>Agaricales</taxon>
        <taxon>Agaricineae</taxon>
        <taxon>Strophariaceae</taxon>
        <taxon>Agrocybe</taxon>
    </lineage>
</organism>
<dbReference type="PANTHER" id="PTHR10334">
    <property type="entry name" value="CYSTEINE-RICH SECRETORY PROTEIN-RELATED"/>
    <property type="match status" value="1"/>
</dbReference>
<reference evidence="3 4" key="1">
    <citation type="submission" date="2019-12" db="EMBL/GenBank/DDBJ databases">
        <authorList>
            <person name="Floudas D."/>
            <person name="Bentzer J."/>
            <person name="Ahren D."/>
            <person name="Johansson T."/>
            <person name="Persson P."/>
            <person name="Tunlid A."/>
        </authorList>
    </citation>
    <scope>NUCLEOTIDE SEQUENCE [LARGE SCALE GENOMIC DNA]</scope>
    <source>
        <strain evidence="3 4">CBS 102.39</strain>
    </source>
</reference>
<dbReference type="InterPro" id="IPR014044">
    <property type="entry name" value="CAP_dom"/>
</dbReference>
<evidence type="ECO:0000256" key="1">
    <source>
        <dbReference type="SAM" id="SignalP"/>
    </source>
</evidence>
<dbReference type="Gene3D" id="3.40.33.10">
    <property type="entry name" value="CAP"/>
    <property type="match status" value="1"/>
</dbReference>